<organism evidence="1 2">
    <name type="scientific">Actinoplanes campanulatus</name>
    <dbReference type="NCBI Taxonomy" id="113559"/>
    <lineage>
        <taxon>Bacteria</taxon>
        <taxon>Bacillati</taxon>
        <taxon>Actinomycetota</taxon>
        <taxon>Actinomycetes</taxon>
        <taxon>Micromonosporales</taxon>
        <taxon>Micromonosporaceae</taxon>
        <taxon>Actinoplanes</taxon>
    </lineage>
</organism>
<dbReference type="RefSeq" id="WP_183227853.1">
    <property type="nucleotide sequence ID" value="NZ_BMPW01000041.1"/>
</dbReference>
<dbReference type="Proteomes" id="UP000590749">
    <property type="component" value="Unassembled WGS sequence"/>
</dbReference>
<keyword evidence="2" id="KW-1185">Reference proteome</keyword>
<evidence type="ECO:0000313" key="2">
    <source>
        <dbReference type="Proteomes" id="UP000590749"/>
    </source>
</evidence>
<reference evidence="1 2" key="1">
    <citation type="submission" date="2020-08" db="EMBL/GenBank/DDBJ databases">
        <title>Genomic Encyclopedia of Type Strains, Phase III (KMG-III): the genomes of soil and plant-associated and newly described type strains.</title>
        <authorList>
            <person name="Whitman W."/>
        </authorList>
    </citation>
    <scope>NUCLEOTIDE SEQUENCE [LARGE SCALE GENOMIC DNA]</scope>
    <source>
        <strain evidence="1 2">CECT 3287</strain>
    </source>
</reference>
<sequence>MGGWGPRRDGIEQAPWDGLLAAAPVISFLARLAASRPSDAVTRRAVETVADLVYAPIDRHDATGAELDEQIDAVRVALLGHRDALEEAARLVPAAGPFAARLLAEAGAGAHEPRWRGIAWPFVRARASEIGVLAGPDGPVVALAGDCALRFHQPDNGRLLAVFSRRQRADHALREQRHDMMLPFCDAFGLGVVTGRKRLLGPEPRRSTATAVLSSPSPPP</sequence>
<dbReference type="EMBL" id="JACHXF010000038">
    <property type="protein sequence ID" value="MBB3101435.1"/>
    <property type="molecule type" value="Genomic_DNA"/>
</dbReference>
<gene>
    <name evidence="1" type="ORF">FHR83_009164</name>
</gene>
<evidence type="ECO:0000313" key="1">
    <source>
        <dbReference type="EMBL" id="MBB3101435.1"/>
    </source>
</evidence>
<comment type="caution">
    <text evidence="1">The sequence shown here is derived from an EMBL/GenBank/DDBJ whole genome shotgun (WGS) entry which is preliminary data.</text>
</comment>
<name>A0A7W5ASD4_9ACTN</name>
<proteinExistence type="predicted"/>
<accession>A0A7W5ASD4</accession>
<dbReference type="AlphaFoldDB" id="A0A7W5ASD4"/>
<protein>
    <submittedName>
        <fullName evidence="1">Uncharacterized protein</fullName>
    </submittedName>
</protein>